<protein>
    <submittedName>
        <fullName evidence="2">Uncharacterized protein</fullName>
    </submittedName>
</protein>
<keyword evidence="1" id="KW-0732">Signal</keyword>
<feature type="signal peptide" evidence="1">
    <location>
        <begin position="1"/>
        <end position="17"/>
    </location>
</feature>
<evidence type="ECO:0000313" key="3">
    <source>
        <dbReference type="Proteomes" id="UP000541444"/>
    </source>
</evidence>
<dbReference type="EMBL" id="JACGCM010001393">
    <property type="protein sequence ID" value="KAF6155994.1"/>
    <property type="molecule type" value="Genomic_DNA"/>
</dbReference>
<proteinExistence type="predicted"/>
<reference evidence="2 3" key="1">
    <citation type="journal article" date="2020" name="IScience">
        <title>Genome Sequencing of the Endangered Kingdonia uniflora (Circaeasteraceae, Ranunculales) Reveals Potential Mechanisms of Evolutionary Specialization.</title>
        <authorList>
            <person name="Sun Y."/>
            <person name="Deng T."/>
            <person name="Zhang A."/>
            <person name="Moore M.J."/>
            <person name="Landis J.B."/>
            <person name="Lin N."/>
            <person name="Zhang H."/>
            <person name="Zhang X."/>
            <person name="Huang J."/>
            <person name="Zhang X."/>
            <person name="Sun H."/>
            <person name="Wang H."/>
        </authorList>
    </citation>
    <scope>NUCLEOTIDE SEQUENCE [LARGE SCALE GENOMIC DNA]</scope>
    <source>
        <strain evidence="2">TB1705</strain>
        <tissue evidence="2">Leaf</tissue>
    </source>
</reference>
<gene>
    <name evidence="2" type="ORF">GIB67_005585</name>
</gene>
<keyword evidence="3" id="KW-1185">Reference proteome</keyword>
<accession>A0A7J7MMF9</accession>
<dbReference type="Proteomes" id="UP000541444">
    <property type="component" value="Unassembled WGS sequence"/>
</dbReference>
<comment type="caution">
    <text evidence="2">The sequence shown here is derived from an EMBL/GenBank/DDBJ whole genome shotgun (WGS) entry which is preliminary data.</text>
</comment>
<feature type="chain" id="PRO_5029573230" evidence="1">
    <location>
        <begin position="18"/>
        <end position="59"/>
    </location>
</feature>
<organism evidence="2 3">
    <name type="scientific">Kingdonia uniflora</name>
    <dbReference type="NCBI Taxonomy" id="39325"/>
    <lineage>
        <taxon>Eukaryota</taxon>
        <taxon>Viridiplantae</taxon>
        <taxon>Streptophyta</taxon>
        <taxon>Embryophyta</taxon>
        <taxon>Tracheophyta</taxon>
        <taxon>Spermatophyta</taxon>
        <taxon>Magnoliopsida</taxon>
        <taxon>Ranunculales</taxon>
        <taxon>Circaeasteraceae</taxon>
        <taxon>Kingdonia</taxon>
    </lineage>
</organism>
<name>A0A7J7MMF9_9MAGN</name>
<evidence type="ECO:0000256" key="1">
    <source>
        <dbReference type="SAM" id="SignalP"/>
    </source>
</evidence>
<sequence length="59" mass="6496">MAMCGLQLGCFFTHSQALLSTLPWKLSISSSSKGHLHPFLTQCLSKPLCLYLSLMYSSS</sequence>
<evidence type="ECO:0000313" key="2">
    <source>
        <dbReference type="EMBL" id="KAF6155994.1"/>
    </source>
</evidence>
<dbReference type="AlphaFoldDB" id="A0A7J7MMF9"/>